<dbReference type="Pfam" id="PF13676">
    <property type="entry name" value="TIR_2"/>
    <property type="match status" value="1"/>
</dbReference>
<dbReference type="Gene3D" id="3.40.50.300">
    <property type="entry name" value="P-loop containing nucleotide triphosphate hydrolases"/>
    <property type="match status" value="1"/>
</dbReference>
<dbReference type="GO" id="GO:0007165">
    <property type="term" value="P:signal transduction"/>
    <property type="evidence" value="ECO:0007669"/>
    <property type="project" value="InterPro"/>
</dbReference>
<dbReference type="Gene3D" id="1.25.40.10">
    <property type="entry name" value="Tetratricopeptide repeat domain"/>
    <property type="match status" value="1"/>
</dbReference>
<dbReference type="Pfam" id="PF05729">
    <property type="entry name" value="NACHT"/>
    <property type="match status" value="1"/>
</dbReference>
<keyword evidence="3" id="KW-1185">Reference proteome</keyword>
<dbReference type="InterPro" id="IPR000157">
    <property type="entry name" value="TIR_dom"/>
</dbReference>
<evidence type="ECO:0000259" key="1">
    <source>
        <dbReference type="PROSITE" id="PS50104"/>
    </source>
</evidence>
<dbReference type="InterPro" id="IPR011990">
    <property type="entry name" value="TPR-like_helical_dom_sf"/>
</dbReference>
<dbReference type="eggNOG" id="COG4886">
    <property type="taxonomic scope" value="Bacteria"/>
</dbReference>
<dbReference type="SUPFAM" id="SSF52200">
    <property type="entry name" value="Toll/Interleukin receptor TIR domain"/>
    <property type="match status" value="1"/>
</dbReference>
<dbReference type="PANTHER" id="PTHR47691">
    <property type="entry name" value="REGULATOR-RELATED"/>
    <property type="match status" value="1"/>
</dbReference>
<dbReference type="EMBL" id="ANAH02000009">
    <property type="protein sequence ID" value="EPX61681.1"/>
    <property type="molecule type" value="Genomic_DNA"/>
</dbReference>
<dbReference type="SMART" id="SM00255">
    <property type="entry name" value="TIR"/>
    <property type="match status" value="1"/>
</dbReference>
<sequence length="936" mass="104897">MRRPTVFISYSHEDEAWKERVSTHLTVLHESLVAWDDSLIETGADWRAELEQAISDAGAAVLLISAHFLSSRFILEEEVPRLLQRRADSGLHLIPLLLSPCDWEAAEWLQRLQLRPRGARALSEQSRHAFDAELASLAKELRLLTSRSVQDVVPAPYFSRPVDVSISRLPLSGEYLFGRERELALLDGAWADPDTHVISLVAWGGVGKSSLVNQWLGKLAMNHYRGAHRVYGWSFFSEGQRDTTALAHDFLSEALKRMGDPAPTQGAVWERGERLARYIQQERMLLILDGLEPLQAQPGPTWGRLKDPGLAVLVRELAFFNPGLCVITSRVRVTDINHFRNTTAPVIELEGVSEVAGAELLRSLGVSGSQEELQQASREFGGHGLALNLLGTYLSNACNGDIRTRSELHIFEESLEEGQQAEAMLQSYETWFGEERPELAVLRMLGLFDRPVESEWMDALLAPPAIPGLTAPLVGLSEPAWQRVLSHLRQAQLLAKASAPNLDMLDTHPLVRAYFGHQLKARLPEAWKQGNDRLYEYFASQARSLSPTSEARGPLQLAIAHGCRAGRHEEVFEQLFIKRLVRGTDLSMLWMGGFDRASEFLAALAHFFEPPWRTPVAVFPDELNLKMHWNAAELLMYLGRMPEAVEPLLGALDNPRLHDHPHQAAYIFGDLCLVYVFLGELERAVQYGERAVGLSRETGVAWQRSSQFANLAWALTQCGRSAEAEEFFLHAASLPRGEDWLKFFFDDLEYCDLLLDQGRSQEVFRRLGPYVEWARSSGSRQLMGMLQLCLGRAHLRRREEAPESLGLALEFLSEGILLMRKVGTPVLITPALTSRAAVHRLRGSFELAWRDLDEALFICTGAGARLFQVDLRLERCRLFLAMEKLAQARSELGAARKLLLQRGYHRRDRELAELIAQVGTPSMVSVGPGAGSLPRG</sequence>
<dbReference type="InterPro" id="IPR035897">
    <property type="entry name" value="Toll_tir_struct_dom_sf"/>
</dbReference>
<dbReference type="RefSeq" id="WP_002628641.1">
    <property type="nucleotide sequence ID" value="NZ_ANAH02000009.1"/>
</dbReference>
<dbReference type="PRINTS" id="PR00364">
    <property type="entry name" value="DISEASERSIST"/>
</dbReference>
<dbReference type="SUPFAM" id="SSF52540">
    <property type="entry name" value="P-loop containing nucleoside triphosphate hydrolases"/>
    <property type="match status" value="1"/>
</dbReference>
<evidence type="ECO:0000313" key="2">
    <source>
        <dbReference type="EMBL" id="EPX61681.1"/>
    </source>
</evidence>
<reference evidence="2" key="1">
    <citation type="submission" date="2013-05" db="EMBL/GenBank/DDBJ databases">
        <title>Genome assembly of Cystobacter fuscus DSM 2262.</title>
        <authorList>
            <person name="Sharma G."/>
            <person name="Khatri I."/>
            <person name="Kaur C."/>
            <person name="Mayilraj S."/>
            <person name="Subramanian S."/>
        </authorList>
    </citation>
    <scope>NUCLEOTIDE SEQUENCE [LARGE SCALE GENOMIC DNA]</scope>
    <source>
        <strain evidence="2">DSM 2262</strain>
    </source>
</reference>
<comment type="caution">
    <text evidence="2">The sequence shown here is derived from an EMBL/GenBank/DDBJ whole genome shotgun (WGS) entry which is preliminary data.</text>
</comment>
<name>S9PF73_CYSF2</name>
<gene>
    <name evidence="2" type="ORF">D187_010300</name>
</gene>
<dbReference type="eggNOG" id="COG4916">
    <property type="taxonomic scope" value="Bacteria"/>
</dbReference>
<organism evidence="2 3">
    <name type="scientific">Cystobacter fuscus (strain ATCC 25194 / DSM 2262 / NBRC 100088 / M29)</name>
    <dbReference type="NCBI Taxonomy" id="1242864"/>
    <lineage>
        <taxon>Bacteria</taxon>
        <taxon>Pseudomonadati</taxon>
        <taxon>Myxococcota</taxon>
        <taxon>Myxococcia</taxon>
        <taxon>Myxococcales</taxon>
        <taxon>Cystobacterineae</taxon>
        <taxon>Archangiaceae</taxon>
        <taxon>Cystobacter</taxon>
    </lineage>
</organism>
<dbReference type="AlphaFoldDB" id="S9PF73"/>
<feature type="domain" description="TIR" evidence="1">
    <location>
        <begin position="2"/>
        <end position="126"/>
    </location>
</feature>
<dbReference type="PANTHER" id="PTHR47691:SF3">
    <property type="entry name" value="HTH-TYPE TRANSCRIPTIONAL REGULATOR RV0890C-RELATED"/>
    <property type="match status" value="1"/>
</dbReference>
<dbReference type="InterPro" id="IPR007111">
    <property type="entry name" value="NACHT_NTPase"/>
</dbReference>
<dbReference type="OrthoDB" id="5526727at2"/>
<dbReference type="InterPro" id="IPR027417">
    <property type="entry name" value="P-loop_NTPase"/>
</dbReference>
<protein>
    <recommendedName>
        <fullName evidence="1">TIR domain-containing protein</fullName>
    </recommendedName>
</protein>
<dbReference type="Gene3D" id="3.40.50.10140">
    <property type="entry name" value="Toll/interleukin-1 receptor homology (TIR) domain"/>
    <property type="match status" value="1"/>
</dbReference>
<evidence type="ECO:0000313" key="3">
    <source>
        <dbReference type="Proteomes" id="UP000011682"/>
    </source>
</evidence>
<dbReference type="Proteomes" id="UP000011682">
    <property type="component" value="Unassembled WGS sequence"/>
</dbReference>
<dbReference type="SUPFAM" id="SSF48452">
    <property type="entry name" value="TPR-like"/>
    <property type="match status" value="1"/>
</dbReference>
<dbReference type="PROSITE" id="PS50104">
    <property type="entry name" value="TIR"/>
    <property type="match status" value="1"/>
</dbReference>
<proteinExistence type="predicted"/>
<accession>S9PF73</accession>